<dbReference type="OrthoDB" id="414075at2759"/>
<dbReference type="SUPFAM" id="SSF53098">
    <property type="entry name" value="Ribonuclease H-like"/>
    <property type="match status" value="1"/>
</dbReference>
<reference evidence="3" key="1">
    <citation type="submission" date="2013-03" db="EMBL/GenBank/DDBJ databases">
        <title>The Genome Sequence of Cladophialophora carrionii CBS 160.54.</title>
        <authorList>
            <consortium name="The Broad Institute Genomics Platform"/>
            <person name="Cuomo C."/>
            <person name="de Hoog S."/>
            <person name="Gorbushina A."/>
            <person name="Walker B."/>
            <person name="Young S.K."/>
            <person name="Zeng Q."/>
            <person name="Gargeya S."/>
            <person name="Fitzgerald M."/>
            <person name="Haas B."/>
            <person name="Abouelleil A."/>
            <person name="Allen A.W."/>
            <person name="Alvarado L."/>
            <person name="Arachchi H.M."/>
            <person name="Berlin A.M."/>
            <person name="Chapman S.B."/>
            <person name="Gainer-Dewar J."/>
            <person name="Goldberg J."/>
            <person name="Griggs A."/>
            <person name="Gujja S."/>
            <person name="Hansen M."/>
            <person name="Howarth C."/>
            <person name="Imamovic A."/>
            <person name="Ireland A."/>
            <person name="Larimer J."/>
            <person name="McCowan C."/>
            <person name="Murphy C."/>
            <person name="Pearson M."/>
            <person name="Poon T.W."/>
            <person name="Priest M."/>
            <person name="Roberts A."/>
            <person name="Saif S."/>
            <person name="Shea T."/>
            <person name="Sisk P."/>
            <person name="Sykes S."/>
            <person name="Wortman J."/>
            <person name="Nusbaum C."/>
            <person name="Birren B."/>
        </authorList>
    </citation>
    <scope>NUCLEOTIDE SEQUENCE [LARGE SCALE GENOMIC DNA]</scope>
    <source>
        <strain evidence="3">CBS 160.54</strain>
    </source>
</reference>
<dbReference type="PANTHER" id="PTHR15092:SF22">
    <property type="entry name" value="POLY(A)-SPECIFIC RIBONUCLEASE PNLDC1"/>
    <property type="match status" value="1"/>
</dbReference>
<dbReference type="GO" id="GO:1990431">
    <property type="term" value="P:priRNA 3'-end processing"/>
    <property type="evidence" value="ECO:0007669"/>
    <property type="project" value="TreeGrafter"/>
</dbReference>
<dbReference type="InterPro" id="IPR006941">
    <property type="entry name" value="RNase_CAF1"/>
</dbReference>
<sequence>MDVNSASFPSELVKIIQHIANSRFIAFDLEFSGVAGRRAAGGANRLSLQEYYSDLRAAAQIYQILQVGLTIVTEDTEKGRYEARPYNFYLCPLPTTKESVFARVWSYNTVSFLMRNGFGMDKPFTQGVHYLSRQEEDQVRNKLIEEEQVRSKIPDMQLRDDDNFLVDHIKKSVNDWQALPKEQQESYLNIPAEDAKEPIPSTLNRYQVRLTHQTIRNEYPNLKTQGMGHFVQITNPTSEQQANEKELREQRRELEIANAVGFRWVLEAIMGGDISNLPHHYVVAAHSPEDKPKDVQRFLNDLQKKLKAQTRAVVGHNCLTDVINLYRCFVGDLPEKVGDFSAHLHKLFPIIMDTKFVAGLGNKRWADTSLRSVESELSSVELPQIHLPPTFDRYLYAANYHEAGFDSFVTAKIGLKMPGKLKRGPQDLKLLVEGSVPAPERKIEVEHEEDGPVSPLQSPVDEVDQKHSTKKNIVDMIKPPVTTVRSILSGAPNAITQEKPSIASVKKSTLLIPASVIPTTGTVIATKEKAQATHNTKNELQKLRTISKKRNIFDVLDDEPEDTPAEEPEIREQQRMADLVKEGRLMPRWEQDAEFWGLIVNKLQANATQEGILHLTEH</sequence>
<accession>V9DJS9</accession>
<evidence type="ECO:0000256" key="1">
    <source>
        <dbReference type="ARBA" id="ARBA00008372"/>
    </source>
</evidence>
<comment type="similarity">
    <text evidence="1">Belongs to the CAF1 family.</text>
</comment>
<protein>
    <submittedName>
        <fullName evidence="3">Uncharacterized protein</fullName>
    </submittedName>
</protein>
<evidence type="ECO:0000256" key="2">
    <source>
        <dbReference type="SAM" id="MobiDB-lite"/>
    </source>
</evidence>
<dbReference type="RefSeq" id="XP_008724017.1">
    <property type="nucleotide sequence ID" value="XM_008725795.1"/>
</dbReference>
<dbReference type="AlphaFoldDB" id="V9DJS9"/>
<dbReference type="Proteomes" id="UP000030678">
    <property type="component" value="Unassembled WGS sequence"/>
</dbReference>
<dbReference type="InterPro" id="IPR036397">
    <property type="entry name" value="RNaseH_sf"/>
</dbReference>
<dbReference type="GO" id="GO:0003723">
    <property type="term" value="F:RNA binding"/>
    <property type="evidence" value="ECO:0007669"/>
    <property type="project" value="TreeGrafter"/>
</dbReference>
<dbReference type="GeneID" id="19988295"/>
<dbReference type="GO" id="GO:0000289">
    <property type="term" value="P:nuclear-transcribed mRNA poly(A) tail shortening"/>
    <property type="evidence" value="ECO:0007669"/>
    <property type="project" value="TreeGrafter"/>
</dbReference>
<dbReference type="Pfam" id="PF04857">
    <property type="entry name" value="CAF1"/>
    <property type="match status" value="1"/>
</dbReference>
<dbReference type="GO" id="GO:0000175">
    <property type="term" value="F:3'-5'-RNA exonuclease activity"/>
    <property type="evidence" value="ECO:0007669"/>
    <property type="project" value="TreeGrafter"/>
</dbReference>
<dbReference type="GO" id="GO:0005634">
    <property type="term" value="C:nucleus"/>
    <property type="evidence" value="ECO:0007669"/>
    <property type="project" value="TreeGrafter"/>
</dbReference>
<proteinExistence type="inferred from homology"/>
<evidence type="ECO:0000313" key="3">
    <source>
        <dbReference type="EMBL" id="ETI27120.1"/>
    </source>
</evidence>
<dbReference type="EMBL" id="KI635850">
    <property type="protein sequence ID" value="ETI27120.1"/>
    <property type="molecule type" value="Genomic_DNA"/>
</dbReference>
<gene>
    <name evidence="3" type="ORF">G647_09802</name>
</gene>
<dbReference type="VEuPathDB" id="FungiDB:G647_09802"/>
<feature type="region of interest" description="Disordered" evidence="2">
    <location>
        <begin position="445"/>
        <end position="467"/>
    </location>
</feature>
<dbReference type="Gene3D" id="3.30.420.10">
    <property type="entry name" value="Ribonuclease H-like superfamily/Ribonuclease H"/>
    <property type="match status" value="2"/>
</dbReference>
<organism evidence="3">
    <name type="scientific">Cladophialophora carrionii CBS 160.54</name>
    <dbReference type="NCBI Taxonomy" id="1279043"/>
    <lineage>
        <taxon>Eukaryota</taxon>
        <taxon>Fungi</taxon>
        <taxon>Dikarya</taxon>
        <taxon>Ascomycota</taxon>
        <taxon>Pezizomycotina</taxon>
        <taxon>Eurotiomycetes</taxon>
        <taxon>Chaetothyriomycetidae</taxon>
        <taxon>Chaetothyriales</taxon>
        <taxon>Herpotrichiellaceae</taxon>
        <taxon>Cladophialophora</taxon>
    </lineage>
</organism>
<dbReference type="HOGENOM" id="CLU_022380_0_0_1"/>
<dbReference type="InterPro" id="IPR051181">
    <property type="entry name" value="CAF1_poly(A)_ribonucleases"/>
</dbReference>
<dbReference type="GO" id="GO:1990432">
    <property type="term" value="P:siRNA 3'-end processing"/>
    <property type="evidence" value="ECO:0007669"/>
    <property type="project" value="TreeGrafter"/>
</dbReference>
<dbReference type="InterPro" id="IPR012337">
    <property type="entry name" value="RNaseH-like_sf"/>
</dbReference>
<dbReference type="PANTHER" id="PTHR15092">
    <property type="entry name" value="POLY A -SPECIFIC RIBONUCLEASE/TARGET OF EGR1, MEMBER 1"/>
    <property type="match status" value="1"/>
</dbReference>
<name>V9DJS9_9EURO</name>